<name>A0A1K2IJK3_9FLAO</name>
<sequence length="154" mass="18253">MRKIRIMKINWGTGIVIAFIAFISFIMYFIITMNVNDKYAHDLVTEDYYAEELAYQNDIDKLKNSKNLSENITYTKSVEGLVIYFPSNLDFKKITGNVFLYRPSNKQLDFDTVISLSKQNLLIPDNRLVDGRWNIKIDWQYDSQSYLYKEIINY</sequence>
<dbReference type="Pfam" id="PF05751">
    <property type="entry name" value="FixH"/>
    <property type="match status" value="1"/>
</dbReference>
<protein>
    <submittedName>
        <fullName evidence="2">FixH protein</fullName>
    </submittedName>
</protein>
<evidence type="ECO:0000256" key="1">
    <source>
        <dbReference type="SAM" id="Phobius"/>
    </source>
</evidence>
<keyword evidence="1" id="KW-0472">Membrane</keyword>
<gene>
    <name evidence="2" type="ORF">SAMN05428642_102805</name>
</gene>
<dbReference type="STRING" id="369401.SAMN05428642_102805"/>
<evidence type="ECO:0000313" key="3">
    <source>
        <dbReference type="Proteomes" id="UP000182544"/>
    </source>
</evidence>
<accession>A0A1K2IJK3</accession>
<feature type="transmembrane region" description="Helical" evidence="1">
    <location>
        <begin position="12"/>
        <end position="31"/>
    </location>
</feature>
<keyword evidence="3" id="KW-1185">Reference proteome</keyword>
<proteinExistence type="predicted"/>
<dbReference type="InterPro" id="IPR008620">
    <property type="entry name" value="FixH"/>
</dbReference>
<evidence type="ECO:0000313" key="2">
    <source>
        <dbReference type="EMBL" id="SFZ92575.1"/>
    </source>
</evidence>
<organism evidence="2 3">
    <name type="scientific">Flaviramulus basaltis</name>
    <dbReference type="NCBI Taxonomy" id="369401"/>
    <lineage>
        <taxon>Bacteria</taxon>
        <taxon>Pseudomonadati</taxon>
        <taxon>Bacteroidota</taxon>
        <taxon>Flavobacteriia</taxon>
        <taxon>Flavobacteriales</taxon>
        <taxon>Flavobacteriaceae</taxon>
        <taxon>Flaviramulus</taxon>
    </lineage>
</organism>
<keyword evidence="1" id="KW-0812">Transmembrane</keyword>
<dbReference type="AlphaFoldDB" id="A0A1K2IJK3"/>
<dbReference type="EMBL" id="FPKV01000002">
    <property type="protein sequence ID" value="SFZ92575.1"/>
    <property type="molecule type" value="Genomic_DNA"/>
</dbReference>
<dbReference type="Proteomes" id="UP000182544">
    <property type="component" value="Unassembled WGS sequence"/>
</dbReference>
<keyword evidence="1" id="KW-1133">Transmembrane helix</keyword>
<reference evidence="2 3" key="1">
    <citation type="submission" date="2016-10" db="EMBL/GenBank/DDBJ databases">
        <authorList>
            <person name="de Groot N.N."/>
        </authorList>
    </citation>
    <scope>NUCLEOTIDE SEQUENCE [LARGE SCALE GENOMIC DNA]</scope>
    <source>
        <strain evidence="2 3">DSM 18180</strain>
    </source>
</reference>